<keyword evidence="3" id="KW-0808">Transferase</keyword>
<dbReference type="EMBL" id="JAJJMB010009601">
    <property type="protein sequence ID" value="KAI3912887.1"/>
    <property type="molecule type" value="Genomic_DNA"/>
</dbReference>
<evidence type="ECO:0000256" key="7">
    <source>
        <dbReference type="ARBA" id="ARBA00022786"/>
    </source>
</evidence>
<evidence type="ECO:0000256" key="6">
    <source>
        <dbReference type="ARBA" id="ARBA00022771"/>
    </source>
</evidence>
<dbReference type="FunFam" id="3.30.40.10:FF:000230">
    <property type="entry name" value="RBR-type E3 ubiquitin transferase"/>
    <property type="match status" value="1"/>
</dbReference>
<dbReference type="Gene3D" id="1.20.120.1750">
    <property type="match status" value="1"/>
</dbReference>
<accession>A0AAD4SM53</accession>
<keyword evidence="4" id="KW-0479">Metal-binding</keyword>
<reference evidence="12" key="1">
    <citation type="submission" date="2022-04" db="EMBL/GenBank/DDBJ databases">
        <title>A functionally conserved STORR gene fusion in Papaver species that diverged 16.8 million years ago.</title>
        <authorList>
            <person name="Catania T."/>
        </authorList>
    </citation>
    <scope>NUCLEOTIDE SEQUENCE</scope>
    <source>
        <strain evidence="12">S-188037</strain>
    </source>
</reference>
<evidence type="ECO:0000256" key="2">
    <source>
        <dbReference type="ARBA" id="ARBA00005884"/>
    </source>
</evidence>
<protein>
    <recommendedName>
        <fullName evidence="14">RING-type domain-containing protein</fullName>
    </recommendedName>
</protein>
<dbReference type="InterPro" id="IPR031127">
    <property type="entry name" value="E3_UB_ligase_RBR"/>
</dbReference>
<evidence type="ECO:0000256" key="1">
    <source>
        <dbReference type="ARBA" id="ARBA00003976"/>
    </source>
</evidence>
<keyword evidence="6 9" id="KW-0863">Zinc-finger</keyword>
<keyword evidence="7" id="KW-0833">Ubl conjugation pathway</keyword>
<evidence type="ECO:0000313" key="12">
    <source>
        <dbReference type="EMBL" id="KAI3912887.1"/>
    </source>
</evidence>
<dbReference type="Pfam" id="PF00097">
    <property type="entry name" value="zf-C3HC4"/>
    <property type="match status" value="1"/>
</dbReference>
<dbReference type="InterPro" id="IPR017907">
    <property type="entry name" value="Znf_RING_CS"/>
</dbReference>
<dbReference type="PROSITE" id="PS50089">
    <property type="entry name" value="ZF_RING_2"/>
    <property type="match status" value="1"/>
</dbReference>
<comment type="function">
    <text evidence="1">Might act as an E3 ubiquitin-protein ligase, or as part of E3 complex, which accepts ubiquitin from specific E2 ubiquitin-conjugating enzymes and then transfers it to substrates.</text>
</comment>
<proteinExistence type="inferred from homology"/>
<feature type="domain" description="RING-type" evidence="11">
    <location>
        <begin position="1"/>
        <end position="128"/>
    </location>
</feature>
<keyword evidence="13" id="KW-1185">Reference proteome</keyword>
<dbReference type="GO" id="GO:0008270">
    <property type="term" value="F:zinc ion binding"/>
    <property type="evidence" value="ECO:0007669"/>
    <property type="project" value="UniProtKB-KW"/>
</dbReference>
<dbReference type="PANTHER" id="PTHR11685">
    <property type="entry name" value="RBR FAMILY RING FINGER AND IBR DOMAIN-CONTAINING"/>
    <property type="match status" value="1"/>
</dbReference>
<evidence type="ECO:0000256" key="4">
    <source>
        <dbReference type="ARBA" id="ARBA00022723"/>
    </source>
</evidence>
<dbReference type="InterPro" id="IPR001841">
    <property type="entry name" value="Znf_RING"/>
</dbReference>
<organism evidence="12 13">
    <name type="scientific">Papaver atlanticum</name>
    <dbReference type="NCBI Taxonomy" id="357466"/>
    <lineage>
        <taxon>Eukaryota</taxon>
        <taxon>Viridiplantae</taxon>
        <taxon>Streptophyta</taxon>
        <taxon>Embryophyta</taxon>
        <taxon>Tracheophyta</taxon>
        <taxon>Spermatophyta</taxon>
        <taxon>Magnoliopsida</taxon>
        <taxon>Ranunculales</taxon>
        <taxon>Papaveraceae</taxon>
        <taxon>Papaveroideae</taxon>
        <taxon>Papaver</taxon>
    </lineage>
</organism>
<dbReference type="InterPro" id="IPR013083">
    <property type="entry name" value="Znf_RING/FYVE/PHD"/>
</dbReference>
<dbReference type="SUPFAM" id="SSF57850">
    <property type="entry name" value="RING/U-box"/>
    <property type="match status" value="2"/>
</dbReference>
<gene>
    <name evidence="12" type="ORF">MKW98_012829</name>
</gene>
<evidence type="ECO:0000259" key="10">
    <source>
        <dbReference type="PROSITE" id="PS50089"/>
    </source>
</evidence>
<keyword evidence="8" id="KW-0862">Zinc</keyword>
<evidence type="ECO:0000256" key="8">
    <source>
        <dbReference type="ARBA" id="ARBA00022833"/>
    </source>
</evidence>
<evidence type="ECO:0000313" key="13">
    <source>
        <dbReference type="Proteomes" id="UP001202328"/>
    </source>
</evidence>
<dbReference type="GO" id="GO:0016567">
    <property type="term" value="P:protein ubiquitination"/>
    <property type="evidence" value="ECO:0007669"/>
    <property type="project" value="InterPro"/>
</dbReference>
<comment type="similarity">
    <text evidence="2">Belongs to the RBR family. Ariadne subfamily.</text>
</comment>
<dbReference type="Proteomes" id="UP001202328">
    <property type="component" value="Unassembled WGS sequence"/>
</dbReference>
<evidence type="ECO:0000256" key="5">
    <source>
        <dbReference type="ARBA" id="ARBA00022737"/>
    </source>
</evidence>
<dbReference type="PROSITE" id="PS51873">
    <property type="entry name" value="TRIAD"/>
    <property type="match status" value="1"/>
</dbReference>
<feature type="non-terminal residue" evidence="12">
    <location>
        <position position="128"/>
    </location>
</feature>
<dbReference type="PROSITE" id="PS00518">
    <property type="entry name" value="ZF_RING_1"/>
    <property type="match status" value="1"/>
</dbReference>
<feature type="domain" description="RING-type" evidence="10">
    <location>
        <begin position="4"/>
        <end position="50"/>
    </location>
</feature>
<keyword evidence="5" id="KW-0677">Repeat</keyword>
<dbReference type="InterPro" id="IPR018957">
    <property type="entry name" value="Znf_C3HC4_RING-type"/>
</dbReference>
<dbReference type="InterPro" id="IPR044066">
    <property type="entry name" value="TRIAD_supradom"/>
</dbReference>
<evidence type="ECO:0008006" key="14">
    <source>
        <dbReference type="Google" id="ProtNLM"/>
    </source>
</evidence>
<dbReference type="AlphaFoldDB" id="A0AAD4SM53"/>
<dbReference type="Gene3D" id="3.30.40.10">
    <property type="entry name" value="Zinc/RING finger domain, C3HC4 (zinc finger)"/>
    <property type="match status" value="1"/>
</dbReference>
<dbReference type="GO" id="GO:0004842">
    <property type="term" value="F:ubiquitin-protein transferase activity"/>
    <property type="evidence" value="ECO:0007669"/>
    <property type="project" value="InterPro"/>
</dbReference>
<comment type="caution">
    <text evidence="12">The sequence shown here is derived from an EMBL/GenBank/DDBJ whole genome shotgun (WGS) entry which is preliminary data.</text>
</comment>
<name>A0AAD4SM53_9MAGN</name>
<evidence type="ECO:0000256" key="3">
    <source>
        <dbReference type="ARBA" id="ARBA00022679"/>
    </source>
</evidence>
<evidence type="ECO:0000259" key="11">
    <source>
        <dbReference type="PROSITE" id="PS51873"/>
    </source>
</evidence>
<evidence type="ECO:0000256" key="9">
    <source>
        <dbReference type="PROSITE-ProRule" id="PRU00175"/>
    </source>
</evidence>
<sequence length="128" mass="14878">MEVCKICMEDTPRFQMRNGTINCSHSYCPRCITKHIASKVKDNITLITCPDYNCKEILEPHFCKDAISGKVLDRWESALREYSNLQVQHRGGDEDMLLIQLVEKNKWRKCPGCKYYVEKTSGCMHIIC</sequence>